<feature type="signal peptide" evidence="4">
    <location>
        <begin position="1"/>
        <end position="22"/>
    </location>
</feature>
<keyword evidence="3 8" id="KW-0456">Lyase</keyword>
<evidence type="ECO:0000259" key="6">
    <source>
        <dbReference type="Pfam" id="PF02884"/>
    </source>
</evidence>
<evidence type="ECO:0000259" key="5">
    <source>
        <dbReference type="Pfam" id="PF02278"/>
    </source>
</evidence>
<keyword evidence="9" id="KW-1185">Reference proteome</keyword>
<name>M2RU97_CERS8</name>
<keyword evidence="2 4" id="KW-0732">Signal</keyword>
<dbReference type="HOGENOM" id="CLU_004172_3_0_1"/>
<dbReference type="InterPro" id="IPR008929">
    <property type="entry name" value="Chondroitin_lyas"/>
</dbReference>
<dbReference type="InterPro" id="IPR014718">
    <property type="entry name" value="GH-type_carb-bd"/>
</dbReference>
<dbReference type="InterPro" id="IPR038970">
    <property type="entry name" value="Lyase_8"/>
</dbReference>
<evidence type="ECO:0000259" key="7">
    <source>
        <dbReference type="Pfam" id="PF08124"/>
    </source>
</evidence>
<dbReference type="InterPro" id="IPR011013">
    <property type="entry name" value="Gal_mutarotase_sf_dom"/>
</dbReference>
<dbReference type="Gene3D" id="2.70.98.10">
    <property type="match status" value="1"/>
</dbReference>
<evidence type="ECO:0000256" key="4">
    <source>
        <dbReference type="SAM" id="SignalP"/>
    </source>
</evidence>
<dbReference type="SUPFAM" id="SSF49863">
    <property type="entry name" value="Hyaluronate lyase-like, C-terminal domain"/>
    <property type="match status" value="1"/>
</dbReference>
<evidence type="ECO:0000256" key="1">
    <source>
        <dbReference type="ARBA" id="ARBA00006699"/>
    </source>
</evidence>
<feature type="domain" description="Polysaccharide lyase 8 N-terminal alpha-helical" evidence="7">
    <location>
        <begin position="65"/>
        <end position="288"/>
    </location>
</feature>
<feature type="domain" description="Polysaccharide lyase family 8 central" evidence="5">
    <location>
        <begin position="401"/>
        <end position="643"/>
    </location>
</feature>
<evidence type="ECO:0000313" key="8">
    <source>
        <dbReference type="EMBL" id="EMD42022.1"/>
    </source>
</evidence>
<dbReference type="SUPFAM" id="SSF74650">
    <property type="entry name" value="Galactose mutarotase-like"/>
    <property type="match status" value="1"/>
</dbReference>
<dbReference type="SUPFAM" id="SSF48230">
    <property type="entry name" value="Chondroitin AC/alginate lyase"/>
    <property type="match status" value="1"/>
</dbReference>
<dbReference type="GO" id="GO:0005975">
    <property type="term" value="P:carbohydrate metabolic process"/>
    <property type="evidence" value="ECO:0007669"/>
    <property type="project" value="InterPro"/>
</dbReference>
<dbReference type="GO" id="GO:0030246">
    <property type="term" value="F:carbohydrate binding"/>
    <property type="evidence" value="ECO:0007669"/>
    <property type="project" value="InterPro"/>
</dbReference>
<dbReference type="Pfam" id="PF02884">
    <property type="entry name" value="Lyase_8_C"/>
    <property type="match status" value="1"/>
</dbReference>
<dbReference type="AlphaFoldDB" id="M2RU97"/>
<dbReference type="OrthoDB" id="5980780at2759"/>
<dbReference type="InterPro" id="IPR011071">
    <property type="entry name" value="Lyase_8-like_C"/>
</dbReference>
<feature type="chain" id="PRO_5004024442" evidence="4">
    <location>
        <begin position="23"/>
        <end position="775"/>
    </location>
</feature>
<dbReference type="GO" id="GO:0016837">
    <property type="term" value="F:carbon-oxygen lyase activity, acting on polysaccharides"/>
    <property type="evidence" value="ECO:0007669"/>
    <property type="project" value="UniProtKB-ARBA"/>
</dbReference>
<evidence type="ECO:0000256" key="2">
    <source>
        <dbReference type="ARBA" id="ARBA00022729"/>
    </source>
</evidence>
<organism evidence="8 9">
    <name type="scientific">Ceriporiopsis subvermispora (strain B)</name>
    <name type="common">White-rot fungus</name>
    <name type="synonym">Gelatoporia subvermispora</name>
    <dbReference type="NCBI Taxonomy" id="914234"/>
    <lineage>
        <taxon>Eukaryota</taxon>
        <taxon>Fungi</taxon>
        <taxon>Dikarya</taxon>
        <taxon>Basidiomycota</taxon>
        <taxon>Agaricomycotina</taxon>
        <taxon>Agaricomycetes</taxon>
        <taxon>Polyporales</taxon>
        <taxon>Gelatoporiaceae</taxon>
        <taxon>Gelatoporia</taxon>
    </lineage>
</organism>
<dbReference type="InterPro" id="IPR003159">
    <property type="entry name" value="Lyase_8_central_dom"/>
</dbReference>
<comment type="similarity">
    <text evidence="1">Belongs to the polysaccharide lyase 8 family.</text>
</comment>
<dbReference type="Pfam" id="PF08124">
    <property type="entry name" value="Lyase_8_N"/>
    <property type="match status" value="1"/>
</dbReference>
<accession>M2RU97</accession>
<dbReference type="InterPro" id="IPR012970">
    <property type="entry name" value="Lyase_8_alpha_N"/>
</dbReference>
<evidence type="ECO:0000256" key="3">
    <source>
        <dbReference type="ARBA" id="ARBA00023239"/>
    </source>
</evidence>
<feature type="domain" description="Polysaccharide lyase family 8 C-terminal" evidence="6">
    <location>
        <begin position="660"/>
        <end position="732"/>
    </location>
</feature>
<dbReference type="Gene3D" id="2.60.220.10">
    <property type="entry name" value="Polysaccharide lyase family 8-like, C-terminal"/>
    <property type="match status" value="1"/>
</dbReference>
<gene>
    <name evidence="8" type="ORF">CERSUDRAFT_110561</name>
</gene>
<reference evidence="8 9" key="1">
    <citation type="journal article" date="2012" name="Proc. Natl. Acad. Sci. U.S.A.">
        <title>Comparative genomics of Ceriporiopsis subvermispora and Phanerochaete chrysosporium provide insight into selective ligninolysis.</title>
        <authorList>
            <person name="Fernandez-Fueyo E."/>
            <person name="Ruiz-Duenas F.J."/>
            <person name="Ferreira P."/>
            <person name="Floudas D."/>
            <person name="Hibbett D.S."/>
            <person name="Canessa P."/>
            <person name="Larrondo L.F."/>
            <person name="James T.Y."/>
            <person name="Seelenfreund D."/>
            <person name="Lobos S."/>
            <person name="Polanco R."/>
            <person name="Tello M."/>
            <person name="Honda Y."/>
            <person name="Watanabe T."/>
            <person name="Watanabe T."/>
            <person name="Ryu J.S."/>
            <person name="Kubicek C.P."/>
            <person name="Schmoll M."/>
            <person name="Gaskell J."/>
            <person name="Hammel K.E."/>
            <person name="St John F.J."/>
            <person name="Vanden Wymelenberg A."/>
            <person name="Sabat G."/>
            <person name="Splinter BonDurant S."/>
            <person name="Syed K."/>
            <person name="Yadav J.S."/>
            <person name="Doddapaneni H."/>
            <person name="Subramanian V."/>
            <person name="Lavin J.L."/>
            <person name="Oguiza J.A."/>
            <person name="Perez G."/>
            <person name="Pisabarro A.G."/>
            <person name="Ramirez L."/>
            <person name="Santoyo F."/>
            <person name="Master E."/>
            <person name="Coutinho P.M."/>
            <person name="Henrissat B."/>
            <person name="Lombard V."/>
            <person name="Magnuson J.K."/>
            <person name="Kuees U."/>
            <person name="Hori C."/>
            <person name="Igarashi K."/>
            <person name="Samejima M."/>
            <person name="Held B.W."/>
            <person name="Barry K.W."/>
            <person name="LaButti K.M."/>
            <person name="Lapidus A."/>
            <person name="Lindquist E.A."/>
            <person name="Lucas S.M."/>
            <person name="Riley R."/>
            <person name="Salamov A.A."/>
            <person name="Hoffmeister D."/>
            <person name="Schwenk D."/>
            <person name="Hadar Y."/>
            <person name="Yarden O."/>
            <person name="de Vries R.P."/>
            <person name="Wiebenga A."/>
            <person name="Stenlid J."/>
            <person name="Eastwood D."/>
            <person name="Grigoriev I.V."/>
            <person name="Berka R.M."/>
            <person name="Blanchette R.A."/>
            <person name="Kersten P."/>
            <person name="Martinez A.T."/>
            <person name="Vicuna R."/>
            <person name="Cullen D."/>
        </authorList>
    </citation>
    <scope>NUCLEOTIDE SEQUENCE [LARGE SCALE GENOMIC DNA]</scope>
    <source>
        <strain evidence="8 9">B</strain>
    </source>
</reference>
<dbReference type="Pfam" id="PF02278">
    <property type="entry name" value="Lyase_8"/>
    <property type="match status" value="1"/>
</dbReference>
<protein>
    <submittedName>
        <fullName evidence="8">Polysaccharide lyase family 8 protein</fullName>
    </submittedName>
</protein>
<sequence>MRGPLLAFLPITLLPLCETVSAVALPQPHFLHNSRATEASVTADIETVTTRRLSTIVGSATGASSISTWESSLESNGQWSDVDYTAGCDAPTANWPAETHWSRILTLAAGWHGGFPGAASQFVKSTTLRSAISLAMGFWFSNDFTDPSCIDSGGDAACPCGTPGLWNTNWFPNVIDIPNFVAEVCLLLNDTLTTSELGNCTKFTSRSFNTFQTGINGVSSITGANLLDIASIGVDEGLLTMNSSLILDAFNRIHADAVIQNATKADGIRADGSFGQHTGIIYNGNYGKDYENELFDFEIEAGGTQFQAGTDSRNAVEVLLDGDQWMIYRNIFTNVLHWDFSVLGRLMTDPVSANHETATIDTNLTQIQVLAEEWDSSALMDVFNNLSLNTTDANSGALMGNRMFFANDFMVQRGSGYVTSLRMFSTRTQNTECTDGANNFGFHLADGTTYNHLNGDEYEDIVAAWDWNLIPGITVDYNATPLACSTTRHTGDQTFVGGASDGSIGAIAMRYENPISKALNWRKTWFFLENDVQHVMIARITSTSSAPVFSVLDQRKHVGDVLVDGAAASTGNFTGMSTLWHGGVGYLFNTSDPVSLSLDIGDRTGDWSSIGTSTGSVTVDMFIAWLNHEDISADVSYTVFPATTSDSFQQKVTATNLKSIRNDGSISALLDVNNEIAMIVFWETDGGSVTIPSPVAGGAPIKVQSNGSSNVIIRMKTWTVTVADPTQLLNSVSLTFTLGSGSTPSGWGAGSSQVLNITLPAGGVAGSSITQNLFP</sequence>
<evidence type="ECO:0000313" key="9">
    <source>
        <dbReference type="Proteomes" id="UP000016930"/>
    </source>
</evidence>
<dbReference type="Gene3D" id="1.50.10.100">
    <property type="entry name" value="Chondroitin AC/alginate lyase"/>
    <property type="match status" value="1"/>
</dbReference>
<dbReference type="PANTHER" id="PTHR38481">
    <property type="entry name" value="HYALURONATE LYASE"/>
    <property type="match status" value="1"/>
</dbReference>
<dbReference type="Proteomes" id="UP000016930">
    <property type="component" value="Unassembled WGS sequence"/>
</dbReference>
<dbReference type="GO" id="GO:0005576">
    <property type="term" value="C:extracellular region"/>
    <property type="evidence" value="ECO:0007669"/>
    <property type="project" value="InterPro"/>
</dbReference>
<dbReference type="EMBL" id="KB445791">
    <property type="protein sequence ID" value="EMD42022.1"/>
    <property type="molecule type" value="Genomic_DNA"/>
</dbReference>
<dbReference type="InterPro" id="IPR004103">
    <property type="entry name" value="Lyase_8_C"/>
</dbReference>
<dbReference type="PANTHER" id="PTHR38481:SF1">
    <property type="entry name" value="HYALURONATE LYASE"/>
    <property type="match status" value="1"/>
</dbReference>
<proteinExistence type="inferred from homology"/>